<sequence>MIDQYLEECLAKCQVTEKEFSELLVRLLDWGVICRDESQVEELLYDRFLRCEALVESWLAPLGVRLQHDRRFQFIRIYPPAATVPGMPDAEQPHHGGFRTRLSQAEVAAILVLRVEYEKGLREAQVDEQGCVPAPLEALELGLRNLLKMSLPETQGERVSLLRKLRQLRLIQFSAEDGSSESWLRIRPTITHFVNDAAIAEVMEVAGLADTAERQSDASSADERGTGESSTGESSAGDVSGTEPDVSSDEDEQGSVVIEGRSLFDNEAEETTDVS</sequence>
<name>A0ABQ6M371_9GAMM</name>
<evidence type="ECO:0000313" key="3">
    <source>
        <dbReference type="Proteomes" id="UP001224392"/>
    </source>
</evidence>
<feature type="compositionally biased region" description="Acidic residues" evidence="1">
    <location>
        <begin position="266"/>
        <end position="275"/>
    </location>
</feature>
<proteinExistence type="predicted"/>
<evidence type="ECO:0000313" key="2">
    <source>
        <dbReference type="EMBL" id="GMG88717.1"/>
    </source>
</evidence>
<accession>A0ABQ6M371</accession>
<dbReference type="RefSeq" id="WP_285765324.1">
    <property type="nucleotide sequence ID" value="NZ_BSYJ01000008.1"/>
</dbReference>
<feature type="compositionally biased region" description="Basic and acidic residues" evidence="1">
    <location>
        <begin position="211"/>
        <end position="226"/>
    </location>
</feature>
<feature type="compositionally biased region" description="Low complexity" evidence="1">
    <location>
        <begin position="227"/>
        <end position="237"/>
    </location>
</feature>
<reference evidence="2 3" key="1">
    <citation type="submission" date="2023-04" db="EMBL/GenBank/DDBJ databases">
        <title>Marinobulbifer ophiurae gen. nov., sp. Nov., isolate from tissue of brittle star Ophioplocus japonicus.</title>
        <authorList>
            <person name="Kawano K."/>
            <person name="Sawayama S."/>
            <person name="Nakagawa S."/>
        </authorList>
    </citation>
    <scope>NUCLEOTIDE SEQUENCE [LARGE SCALE GENOMIC DNA]</scope>
    <source>
        <strain evidence="2 3">NKW57</strain>
    </source>
</reference>
<keyword evidence="3" id="KW-1185">Reference proteome</keyword>
<gene>
    <name evidence="2" type="ORF">MNKW57_30380</name>
</gene>
<feature type="region of interest" description="Disordered" evidence="1">
    <location>
        <begin position="210"/>
        <end position="275"/>
    </location>
</feature>
<dbReference type="EMBL" id="BSYJ01000008">
    <property type="protein sequence ID" value="GMG88717.1"/>
    <property type="molecule type" value="Genomic_DNA"/>
</dbReference>
<dbReference type="Proteomes" id="UP001224392">
    <property type="component" value="Unassembled WGS sequence"/>
</dbReference>
<dbReference type="InterPro" id="IPR025449">
    <property type="entry name" value="JetB"/>
</dbReference>
<dbReference type="Pfam" id="PF13835">
    <property type="entry name" value="DUF4194"/>
    <property type="match status" value="1"/>
</dbReference>
<evidence type="ECO:0000256" key="1">
    <source>
        <dbReference type="SAM" id="MobiDB-lite"/>
    </source>
</evidence>
<comment type="caution">
    <text evidence="2">The sequence shown here is derived from an EMBL/GenBank/DDBJ whole genome shotgun (WGS) entry which is preliminary data.</text>
</comment>
<protein>
    <recommendedName>
        <fullName evidence="4">DUF4194 domain-containing protein</fullName>
    </recommendedName>
</protein>
<organism evidence="2 3">
    <name type="scientific">Biformimicrobium ophioploci</name>
    <dbReference type="NCBI Taxonomy" id="3036711"/>
    <lineage>
        <taxon>Bacteria</taxon>
        <taxon>Pseudomonadati</taxon>
        <taxon>Pseudomonadota</taxon>
        <taxon>Gammaproteobacteria</taxon>
        <taxon>Cellvibrionales</taxon>
        <taxon>Microbulbiferaceae</taxon>
        <taxon>Biformimicrobium</taxon>
    </lineage>
</organism>
<evidence type="ECO:0008006" key="4">
    <source>
        <dbReference type="Google" id="ProtNLM"/>
    </source>
</evidence>